<keyword evidence="4" id="KW-1003">Cell membrane</keyword>
<evidence type="ECO:0000256" key="17">
    <source>
        <dbReference type="SAM" id="Phobius"/>
    </source>
</evidence>
<evidence type="ECO:0000256" key="11">
    <source>
        <dbReference type="ARBA" id="ARBA00023130"/>
    </source>
</evidence>
<dbReference type="GO" id="GO:0007166">
    <property type="term" value="P:cell surface receptor signaling pathway"/>
    <property type="evidence" value="ECO:0007669"/>
    <property type="project" value="InterPro"/>
</dbReference>
<dbReference type="Pfam" id="PF02189">
    <property type="entry name" value="ITAM"/>
    <property type="match status" value="1"/>
</dbReference>
<feature type="compositionally biased region" description="Basic and acidic residues" evidence="16">
    <location>
        <begin position="161"/>
        <end position="179"/>
    </location>
</feature>
<dbReference type="GeneID" id="115179451"/>
<reference evidence="18" key="1">
    <citation type="submission" date="2025-08" db="UniProtKB">
        <authorList>
            <consortium name="Ensembl"/>
        </authorList>
    </citation>
    <scope>IDENTIFICATION</scope>
</reference>
<evidence type="ECO:0000256" key="6">
    <source>
        <dbReference type="ARBA" id="ARBA00022692"/>
    </source>
</evidence>
<keyword evidence="9" id="KW-0391">Immunity</keyword>
<evidence type="ECO:0000256" key="15">
    <source>
        <dbReference type="ARBA" id="ARBA00045360"/>
    </source>
</evidence>
<dbReference type="InterPro" id="IPR021663">
    <property type="entry name" value="CD3_zeta/IgE_Fc_rcpt_gamma"/>
</dbReference>
<proteinExistence type="inferred from homology"/>
<feature type="compositionally biased region" description="Basic and acidic residues" evidence="16">
    <location>
        <begin position="187"/>
        <end position="200"/>
    </location>
</feature>
<dbReference type="Ensembl" id="ENSSTUT00000118577.1">
    <property type="protein sequence ID" value="ENSSTUP00000110768.1"/>
    <property type="gene ID" value="ENSSTUG00000049111.1"/>
</dbReference>
<keyword evidence="13" id="KW-0675">Receptor</keyword>
<evidence type="ECO:0000256" key="1">
    <source>
        <dbReference type="ARBA" id="ARBA00004251"/>
    </source>
</evidence>
<dbReference type="PANTHER" id="PTHR10035:SF2">
    <property type="entry name" value="T-CELL SURFACE GLYCOPROTEIN CD3 ZETA CHAIN"/>
    <property type="match status" value="1"/>
</dbReference>
<dbReference type="InterPro" id="IPR003110">
    <property type="entry name" value="Phos_immunorcpt_sig_ITAM"/>
</dbReference>
<organism evidence="18 19">
    <name type="scientific">Salmo trutta</name>
    <name type="common">Brown trout</name>
    <dbReference type="NCBI Taxonomy" id="8032"/>
    <lineage>
        <taxon>Eukaryota</taxon>
        <taxon>Metazoa</taxon>
        <taxon>Chordata</taxon>
        <taxon>Craniata</taxon>
        <taxon>Vertebrata</taxon>
        <taxon>Euteleostomi</taxon>
        <taxon>Actinopterygii</taxon>
        <taxon>Neopterygii</taxon>
        <taxon>Teleostei</taxon>
        <taxon>Protacanthopterygii</taxon>
        <taxon>Salmoniformes</taxon>
        <taxon>Salmonidae</taxon>
        <taxon>Salmoninae</taxon>
        <taxon>Salmo</taxon>
    </lineage>
</organism>
<keyword evidence="10 17" id="KW-1133">Transmembrane helix</keyword>
<keyword evidence="11" id="KW-1064">Adaptive immunity</keyword>
<feature type="transmembrane region" description="Helical" evidence="17">
    <location>
        <begin position="113"/>
        <end position="131"/>
    </location>
</feature>
<keyword evidence="12 17" id="KW-0472">Membrane</keyword>
<dbReference type="GO" id="GO:0098797">
    <property type="term" value="C:plasma membrane protein complex"/>
    <property type="evidence" value="ECO:0007669"/>
    <property type="project" value="UniProtKB-ARBA"/>
</dbReference>
<evidence type="ECO:0000256" key="10">
    <source>
        <dbReference type="ARBA" id="ARBA00022989"/>
    </source>
</evidence>
<evidence type="ECO:0000256" key="4">
    <source>
        <dbReference type="ARBA" id="ARBA00022475"/>
    </source>
</evidence>
<dbReference type="GeneTree" id="ENSGT01120000276968"/>
<dbReference type="Proteomes" id="UP000472277">
    <property type="component" value="Chromosome 39"/>
</dbReference>
<evidence type="ECO:0000256" key="13">
    <source>
        <dbReference type="ARBA" id="ARBA00023170"/>
    </source>
</evidence>
<evidence type="ECO:0000256" key="12">
    <source>
        <dbReference type="ARBA" id="ARBA00023136"/>
    </source>
</evidence>
<keyword evidence="19" id="KW-1185">Reference proteome</keyword>
<protein>
    <recommendedName>
        <fullName evidence="3">T-cell surface glycoprotein CD3 zeta chain</fullName>
    </recommendedName>
    <alternativeName>
        <fullName evidence="14">T-cell receptor T3 zeta chain</fullName>
    </alternativeName>
</protein>
<feature type="region of interest" description="Disordered" evidence="16">
    <location>
        <begin position="152"/>
        <end position="235"/>
    </location>
</feature>
<evidence type="ECO:0000256" key="3">
    <source>
        <dbReference type="ARBA" id="ARBA00020448"/>
    </source>
</evidence>
<evidence type="ECO:0000256" key="9">
    <source>
        <dbReference type="ARBA" id="ARBA00022859"/>
    </source>
</evidence>
<gene>
    <name evidence="18" type="primary">LOC115179451</name>
</gene>
<evidence type="ECO:0000256" key="16">
    <source>
        <dbReference type="SAM" id="MobiDB-lite"/>
    </source>
</evidence>
<comment type="subcellular location">
    <subcellularLocation>
        <location evidence="1">Cell membrane</location>
        <topology evidence="1">Single-pass type I membrane protein</topology>
    </subcellularLocation>
</comment>
<dbReference type="GO" id="GO:0004888">
    <property type="term" value="F:transmembrane signaling receptor activity"/>
    <property type="evidence" value="ECO:0007669"/>
    <property type="project" value="InterPro"/>
</dbReference>
<dbReference type="InterPro" id="IPR024128">
    <property type="entry name" value="T-cell_CD3_zeta"/>
</dbReference>
<evidence type="ECO:0000256" key="2">
    <source>
        <dbReference type="ARBA" id="ARBA00007280"/>
    </source>
</evidence>
<dbReference type="RefSeq" id="XP_029596859.1">
    <property type="nucleotide sequence ID" value="XM_029740999.1"/>
</dbReference>
<sequence length="235" mass="26521">MLRRGAASESKHHSASSSCCRRTTPPQHRERQENERLPTKPSFGGPSSPKAQEDRREDSREECGTVSKRRASTAPIQRGAMDPRKWTGGLLVLSTALPYVEAMTPLYDPKLCYILDGFLLLYGLVITGLLLREKCFKGKILEDDDIYTDLKPTDGGGYGRINRDPESAATARDNRRNNDDTYTSLKKPTDDTYREIAVKDKQRRRNKNDQVYQGLSAATKDTYDSLQMQPLPPPR</sequence>
<dbReference type="Pfam" id="PF11628">
    <property type="entry name" value="TCR_zetazeta"/>
    <property type="match status" value="1"/>
</dbReference>
<evidence type="ECO:0000256" key="5">
    <source>
        <dbReference type="ARBA" id="ARBA00022553"/>
    </source>
</evidence>
<evidence type="ECO:0000256" key="7">
    <source>
        <dbReference type="ARBA" id="ARBA00022729"/>
    </source>
</evidence>
<keyword evidence="6 17" id="KW-0812">Transmembrane</keyword>
<name>A0A674ER27_SALTR</name>
<dbReference type="PROSITE" id="PS51055">
    <property type="entry name" value="ITAM_1"/>
    <property type="match status" value="1"/>
</dbReference>
<keyword evidence="8" id="KW-0677">Repeat</keyword>
<dbReference type="OMA" id="ENIYNDP"/>
<keyword evidence="5" id="KW-0597">Phosphoprotein</keyword>
<dbReference type="GO" id="GO:0002250">
    <property type="term" value="P:adaptive immune response"/>
    <property type="evidence" value="ECO:0007669"/>
    <property type="project" value="UniProtKB-KW"/>
</dbReference>
<evidence type="ECO:0000313" key="19">
    <source>
        <dbReference type="Proteomes" id="UP000472277"/>
    </source>
</evidence>
<feature type="compositionally biased region" description="Basic and acidic residues" evidence="16">
    <location>
        <begin position="51"/>
        <end position="63"/>
    </location>
</feature>
<evidence type="ECO:0000256" key="14">
    <source>
        <dbReference type="ARBA" id="ARBA00030941"/>
    </source>
</evidence>
<dbReference type="SMART" id="SM00077">
    <property type="entry name" value="ITAM"/>
    <property type="match status" value="3"/>
</dbReference>
<feature type="compositionally biased region" description="Basic and acidic residues" evidence="16">
    <location>
        <begin position="27"/>
        <end position="38"/>
    </location>
</feature>
<accession>A0A674ER27</accession>
<feature type="region of interest" description="Disordered" evidence="16">
    <location>
        <begin position="1"/>
        <end position="80"/>
    </location>
</feature>
<dbReference type="KEGG" id="stru:115179451"/>
<dbReference type="OrthoDB" id="9941225at2759"/>
<feature type="transmembrane region" description="Helical" evidence="17">
    <location>
        <begin position="86"/>
        <end position="107"/>
    </location>
</feature>
<reference evidence="18" key="2">
    <citation type="submission" date="2025-09" db="UniProtKB">
        <authorList>
            <consortium name="Ensembl"/>
        </authorList>
    </citation>
    <scope>IDENTIFICATION</scope>
</reference>
<comment type="function">
    <text evidence="15">Part of the TCR-CD3 complex present on T-lymphocyte cell surface that plays an essential role in adaptive immune response. When antigen presenting cells (APCs) activate T-cell receptor (TCR), TCR-mediated signals are transmitted across the cell membrane by the CD3 chains CD3D, CD3E, CD3G and CD3Z. All CD3 chains contain immunoreceptor tyrosine-based activation motifs (ITAMs) in their cytoplasmic domain. Upon TCR engagement, these motifs become phosphorylated by Src family protein tyrosine kinases LCK and FYN, resulting in the activation of downstream signaling pathways. CD3Z ITAMs phosphorylation creates multiple docking sites for the protein kinase ZAP70 leading to ZAP70 phosphorylation and its conversion into a catalytically active enzyme. Plays an important role in intrathymic T-cell differentiation. Additionally, participates in the activity-dependent synapse formation of retinal ganglion cells (RGCs) in both the retina and dorsal lateral geniculate nucleus (dLGN).</text>
</comment>
<dbReference type="PANTHER" id="PTHR10035">
    <property type="entry name" value="T-CELL SURFACE GLYCOPROTEIN CD3 ZETA CHAIN"/>
    <property type="match status" value="1"/>
</dbReference>
<keyword evidence="7" id="KW-0732">Signal</keyword>
<evidence type="ECO:0000313" key="18">
    <source>
        <dbReference type="Ensembl" id="ENSSTUP00000110768.1"/>
    </source>
</evidence>
<comment type="similarity">
    <text evidence="2">Belongs to the CD3Z/FCER1G family.</text>
</comment>
<dbReference type="AlphaFoldDB" id="A0A674ER27"/>
<evidence type="ECO:0000256" key="8">
    <source>
        <dbReference type="ARBA" id="ARBA00022737"/>
    </source>
</evidence>